<dbReference type="Gene3D" id="1.10.486.10">
    <property type="entry name" value="PCRA, domain 4"/>
    <property type="match status" value="1"/>
</dbReference>
<dbReference type="RefSeq" id="WP_013760478.1">
    <property type="nucleotide sequence ID" value="NC_015501.1"/>
</dbReference>
<reference evidence="17" key="1">
    <citation type="submission" date="2011-04" db="EMBL/GenBank/DDBJ databases">
        <title>The complete genome of Porphyromonas asaccharolytica DSM 20707.</title>
        <authorList>
            <person name="Lucas S."/>
            <person name="Han J."/>
            <person name="Lapidus A."/>
            <person name="Bruce D."/>
            <person name="Goodwin L."/>
            <person name="Pitluck S."/>
            <person name="Peters L."/>
            <person name="Kyrpides N."/>
            <person name="Mavromatis K."/>
            <person name="Ivanova N."/>
            <person name="Ovchinnikova G."/>
            <person name="Pagani I."/>
            <person name="Lu M."/>
            <person name="Detter J.C."/>
            <person name="Tapia R."/>
            <person name="Han C."/>
            <person name="Land M."/>
            <person name="Hauser L."/>
            <person name="Markowitz V."/>
            <person name="Cheng J.-F."/>
            <person name="Hugenholtz P."/>
            <person name="Woyke T."/>
            <person name="Wu D."/>
            <person name="Gronow S."/>
            <person name="Wellnitz S."/>
            <person name="Brambilla E."/>
            <person name="Klenk H.-P."/>
            <person name="Eisen J.A."/>
        </authorList>
    </citation>
    <scope>NUCLEOTIDE SEQUENCE [LARGE SCALE GENOMIC DNA]</scope>
    <source>
        <strain evidence="17">ATCC 25260 / DSM 20707 / VPI 4198</strain>
    </source>
</reference>
<protein>
    <recommendedName>
        <fullName evidence="9">DNA 3'-5' helicase</fullName>
        <ecNumber evidence="9">5.6.2.4</ecNumber>
    </recommendedName>
    <alternativeName>
        <fullName evidence="10">DNA 3'-5' helicase II</fullName>
    </alternativeName>
</protein>
<evidence type="ECO:0000256" key="11">
    <source>
        <dbReference type="ARBA" id="ARBA00048988"/>
    </source>
</evidence>
<comment type="catalytic activity">
    <reaction evidence="11">
        <text>ATP + H2O = ADP + phosphate + H(+)</text>
        <dbReference type="Rhea" id="RHEA:13065"/>
        <dbReference type="ChEBI" id="CHEBI:15377"/>
        <dbReference type="ChEBI" id="CHEBI:15378"/>
        <dbReference type="ChEBI" id="CHEBI:30616"/>
        <dbReference type="ChEBI" id="CHEBI:43474"/>
        <dbReference type="ChEBI" id="CHEBI:456216"/>
        <dbReference type="EC" id="5.6.2.4"/>
    </reaction>
</comment>
<dbReference type="PROSITE" id="PS51217">
    <property type="entry name" value="UVRD_HELICASE_CTER"/>
    <property type="match status" value="1"/>
</dbReference>
<dbReference type="GO" id="GO:0005829">
    <property type="term" value="C:cytosol"/>
    <property type="evidence" value="ECO:0007669"/>
    <property type="project" value="TreeGrafter"/>
</dbReference>
<evidence type="ECO:0000259" key="15">
    <source>
        <dbReference type="PROSITE" id="PS51217"/>
    </source>
</evidence>
<evidence type="ECO:0000256" key="5">
    <source>
        <dbReference type="ARBA" id="ARBA00022840"/>
    </source>
</evidence>
<evidence type="ECO:0000256" key="6">
    <source>
        <dbReference type="ARBA" id="ARBA00023125"/>
    </source>
</evidence>
<dbReference type="eggNOG" id="COG0210">
    <property type="taxonomic scope" value="Bacteria"/>
</dbReference>
<name>F4KL04_PORAD</name>
<dbReference type="InterPro" id="IPR013986">
    <property type="entry name" value="DExx_box_DNA_helicase_dom_sf"/>
</dbReference>
<dbReference type="KEGG" id="pah:Poras_1074"/>
<evidence type="ECO:0000256" key="4">
    <source>
        <dbReference type="ARBA" id="ARBA00022806"/>
    </source>
</evidence>
<organism evidence="16 17">
    <name type="scientific">Porphyromonas asaccharolytica (strain ATCC 25260 / DSM 20707 / BCRC 10618 / CCUG 7834 / JCM 6326 / LMG 13178 / VPI 4198 / B440)</name>
    <name type="common">Bacteroides asaccharolyticus</name>
    <dbReference type="NCBI Taxonomy" id="879243"/>
    <lineage>
        <taxon>Bacteria</taxon>
        <taxon>Pseudomonadati</taxon>
        <taxon>Bacteroidota</taxon>
        <taxon>Bacteroidia</taxon>
        <taxon>Bacteroidales</taxon>
        <taxon>Porphyromonadaceae</taxon>
        <taxon>Porphyromonas</taxon>
    </lineage>
</organism>
<dbReference type="EC" id="5.6.2.4" evidence="9"/>
<dbReference type="HOGENOM" id="CLU_004585_5_2_10"/>
<dbReference type="PANTHER" id="PTHR11070:SF2">
    <property type="entry name" value="ATP-DEPENDENT DNA HELICASE SRS2"/>
    <property type="match status" value="1"/>
</dbReference>
<keyword evidence="7" id="KW-0413">Isomerase</keyword>
<evidence type="ECO:0000256" key="1">
    <source>
        <dbReference type="ARBA" id="ARBA00009922"/>
    </source>
</evidence>
<keyword evidence="5 12" id="KW-0067">ATP-binding</keyword>
<dbReference type="InterPro" id="IPR014017">
    <property type="entry name" value="DNA_helicase_UvrD-like_C"/>
</dbReference>
<evidence type="ECO:0000256" key="3">
    <source>
        <dbReference type="ARBA" id="ARBA00022801"/>
    </source>
</evidence>
<feature type="compositionally biased region" description="Low complexity" evidence="13">
    <location>
        <begin position="695"/>
        <end position="723"/>
    </location>
</feature>
<dbReference type="CDD" id="cd18807">
    <property type="entry name" value="SF1_C_UvrD"/>
    <property type="match status" value="1"/>
</dbReference>
<evidence type="ECO:0000256" key="10">
    <source>
        <dbReference type="ARBA" id="ARBA00034923"/>
    </source>
</evidence>
<keyword evidence="2 12" id="KW-0547">Nucleotide-binding</keyword>
<keyword evidence="4 12" id="KW-0347">Helicase</keyword>
<evidence type="ECO:0000259" key="14">
    <source>
        <dbReference type="PROSITE" id="PS51198"/>
    </source>
</evidence>
<evidence type="ECO:0000256" key="7">
    <source>
        <dbReference type="ARBA" id="ARBA00023235"/>
    </source>
</evidence>
<keyword evidence="6" id="KW-0238">DNA-binding</keyword>
<dbReference type="OrthoDB" id="9810135at2"/>
<evidence type="ECO:0000256" key="13">
    <source>
        <dbReference type="SAM" id="MobiDB-lite"/>
    </source>
</evidence>
<keyword evidence="17" id="KW-1185">Reference proteome</keyword>
<proteinExistence type="inferred from homology"/>
<feature type="binding site" evidence="12">
    <location>
        <begin position="26"/>
        <end position="33"/>
    </location>
    <ligand>
        <name>ATP</name>
        <dbReference type="ChEBI" id="CHEBI:30616"/>
    </ligand>
</feature>
<gene>
    <name evidence="16" type="ordered locus">Poras_1074</name>
</gene>
<dbReference type="EMBL" id="CP002689">
    <property type="protein sequence ID" value="AEE13016.1"/>
    <property type="molecule type" value="Genomic_DNA"/>
</dbReference>
<evidence type="ECO:0000256" key="2">
    <source>
        <dbReference type="ARBA" id="ARBA00022741"/>
    </source>
</evidence>
<comment type="catalytic activity">
    <reaction evidence="8">
        <text>Couples ATP hydrolysis with the unwinding of duplex DNA by translocating in the 3'-5' direction.</text>
        <dbReference type="EC" id="5.6.2.4"/>
    </reaction>
</comment>
<dbReference type="Proteomes" id="UP000006545">
    <property type="component" value="Chromosome"/>
</dbReference>
<dbReference type="PANTHER" id="PTHR11070">
    <property type="entry name" value="UVRD / RECB / PCRA DNA HELICASE FAMILY MEMBER"/>
    <property type="match status" value="1"/>
</dbReference>
<dbReference type="Pfam" id="PF13361">
    <property type="entry name" value="UvrD_C"/>
    <property type="match status" value="1"/>
</dbReference>
<dbReference type="AlphaFoldDB" id="F4KL04"/>
<dbReference type="GO" id="GO:0003677">
    <property type="term" value="F:DNA binding"/>
    <property type="evidence" value="ECO:0007669"/>
    <property type="project" value="UniProtKB-KW"/>
</dbReference>
<keyword evidence="3 12" id="KW-0378">Hydrolase</keyword>
<dbReference type="PROSITE" id="PS51198">
    <property type="entry name" value="UVRD_HELICASE_ATP_BIND"/>
    <property type="match status" value="1"/>
</dbReference>
<evidence type="ECO:0000313" key="16">
    <source>
        <dbReference type="EMBL" id="AEE13016.1"/>
    </source>
</evidence>
<comment type="similarity">
    <text evidence="1">Belongs to the helicase family. UvrD subfamily.</text>
</comment>
<dbReference type="SUPFAM" id="SSF52540">
    <property type="entry name" value="P-loop containing nucleoside triphosphate hydrolases"/>
    <property type="match status" value="1"/>
</dbReference>
<dbReference type="CDD" id="cd17932">
    <property type="entry name" value="DEXQc_UvrD"/>
    <property type="match status" value="1"/>
</dbReference>
<accession>F4KL04</accession>
<sequence length="789" mass="88796">MVDLTALNEAQRAAVVYNEGPALVIAGAGSGKTRVITYKLAHLVDQGWNPQRLYALTFTNKAAGEMRSRVSDMLGESIAYRLRMGTFHAICGRILRRYAPLLGYSQDYSIYDTSDTKALIRNCIKELDLSDKNYTPTRVLKRISDAKNMLISPQAYAANQEIRKYDTMNHEGELYKLYSLYTQRCKESNSMDFDDLLFLLNVLIRDFPEAHQEIKSGIDFLLIDEYQDTNTSQFELARHLVADHNRIFAVGDDAQSIYSFRGARIANILSFKQAFAGAKLFKLEQNYRSTGHIVSSANALIEHNQQRIPKEVYTDLGEGEKLQLYHYTSSDEEATRLIDIITQRHDEEQIPLSDQTILYRTNAQSRKFEEVLLSEGIPYVIYGGMAFYARAEIKDAIAYLQLIINPHNELALRRAIAYPRKGIGDKTLEKVALYAKQQSPQLSLYDALCAAIDSADPVGLSRGVRNKIASFVNLIDSLATAYQHYAKLEEWIAHILRESGIVAELTREDTVESQAKLDNLKEFVSSASEFEARYRQDPLNLFAEEPLSTEILSAFAQQIPLLTNQDQDNVEQHSGATPQDRLQLMTIHAAKGLEFPYVYIAGVEENLLPSSRSLDTAEMIEEERRLLYVGITRAQKLCTLSYTSIRTRNGKTELMIPSRFIAELPRAHYTLHEEADPIGTSVSSYATSYQPTNYSSPATAQRPTTSATSTSTSSSSSTATAQQMLAKSSPVNALESIDGYHVGDRVRHPRHGDGKIERIESAMGGKLTIHFDDGRTREVLIRYTHLEHI</sequence>
<evidence type="ECO:0000256" key="8">
    <source>
        <dbReference type="ARBA" id="ARBA00034617"/>
    </source>
</evidence>
<feature type="domain" description="UvrD-like helicase ATP-binding" evidence="14">
    <location>
        <begin position="5"/>
        <end position="290"/>
    </location>
</feature>
<feature type="region of interest" description="Disordered" evidence="13">
    <location>
        <begin position="690"/>
        <end position="728"/>
    </location>
</feature>
<dbReference type="InterPro" id="IPR027417">
    <property type="entry name" value="P-loop_NTPase"/>
</dbReference>
<evidence type="ECO:0000256" key="12">
    <source>
        <dbReference type="PROSITE-ProRule" id="PRU00560"/>
    </source>
</evidence>
<dbReference type="Gene3D" id="1.10.10.160">
    <property type="match status" value="1"/>
</dbReference>
<evidence type="ECO:0000256" key="9">
    <source>
        <dbReference type="ARBA" id="ARBA00034808"/>
    </source>
</evidence>
<dbReference type="GO" id="GO:0000725">
    <property type="term" value="P:recombinational repair"/>
    <property type="evidence" value="ECO:0007669"/>
    <property type="project" value="TreeGrafter"/>
</dbReference>
<dbReference type="GO" id="GO:0016887">
    <property type="term" value="F:ATP hydrolysis activity"/>
    <property type="evidence" value="ECO:0007669"/>
    <property type="project" value="RHEA"/>
</dbReference>
<dbReference type="InterPro" id="IPR014016">
    <property type="entry name" value="UvrD-like_ATP-bd"/>
</dbReference>
<dbReference type="Pfam" id="PF00580">
    <property type="entry name" value="UvrD-helicase"/>
    <property type="match status" value="1"/>
</dbReference>
<dbReference type="STRING" id="879243.Poras_1074"/>
<dbReference type="GO" id="GO:0033202">
    <property type="term" value="C:DNA helicase complex"/>
    <property type="evidence" value="ECO:0007669"/>
    <property type="project" value="TreeGrafter"/>
</dbReference>
<feature type="domain" description="UvrD-like helicase C-terminal" evidence="15">
    <location>
        <begin position="291"/>
        <end position="592"/>
    </location>
</feature>
<dbReference type="GO" id="GO:0005524">
    <property type="term" value="F:ATP binding"/>
    <property type="evidence" value="ECO:0007669"/>
    <property type="project" value="UniProtKB-UniRule"/>
</dbReference>
<dbReference type="Gene3D" id="3.40.50.300">
    <property type="entry name" value="P-loop containing nucleotide triphosphate hydrolases"/>
    <property type="match status" value="2"/>
</dbReference>
<evidence type="ECO:0000313" key="17">
    <source>
        <dbReference type="Proteomes" id="UP000006545"/>
    </source>
</evidence>
<dbReference type="InterPro" id="IPR000212">
    <property type="entry name" value="DNA_helicase_UvrD/REP"/>
</dbReference>
<dbReference type="GO" id="GO:0043138">
    <property type="term" value="F:3'-5' DNA helicase activity"/>
    <property type="evidence" value="ECO:0007669"/>
    <property type="project" value="UniProtKB-EC"/>
</dbReference>